<dbReference type="InterPro" id="IPR036390">
    <property type="entry name" value="WH_DNA-bd_sf"/>
</dbReference>
<feature type="region of interest" description="Disordered" evidence="7">
    <location>
        <begin position="93"/>
        <end position="130"/>
    </location>
</feature>
<dbReference type="GO" id="GO:0032266">
    <property type="term" value="F:phosphatidylinositol-3-phosphate binding"/>
    <property type="evidence" value="ECO:0007669"/>
    <property type="project" value="UniProtKB-UniRule"/>
</dbReference>
<dbReference type="PANTHER" id="PTHR13128:SF12">
    <property type="entry name" value="VACUOLAR PROTEIN-SORTING-ASSOCIATED PROTEIN 36"/>
    <property type="match status" value="1"/>
</dbReference>
<comment type="subcellular location">
    <subcellularLocation>
        <location evidence="6">Cytoplasm</location>
    </subcellularLocation>
    <subcellularLocation>
        <location evidence="6">Endosome</location>
    </subcellularLocation>
</comment>
<dbReference type="Proteomes" id="UP000799302">
    <property type="component" value="Unassembled WGS sequence"/>
</dbReference>
<dbReference type="Gene3D" id="2.30.29.30">
    <property type="entry name" value="Pleckstrin-homology domain (PH domain)/Phosphotyrosine-binding domain (PTB)"/>
    <property type="match status" value="1"/>
</dbReference>
<dbReference type="Gene3D" id="6.10.140.260">
    <property type="match status" value="1"/>
</dbReference>
<dbReference type="Pfam" id="PF04157">
    <property type="entry name" value="EAP30"/>
    <property type="match status" value="1"/>
</dbReference>
<dbReference type="InterPro" id="IPR040608">
    <property type="entry name" value="Snf8/Vps36"/>
</dbReference>
<dbReference type="AlphaFoldDB" id="A0A6A6TUJ0"/>
<dbReference type="Pfam" id="PF11605">
    <property type="entry name" value="Vps36_ESCRT-II"/>
    <property type="match status" value="1"/>
</dbReference>
<dbReference type="Gene3D" id="1.10.10.10">
    <property type="entry name" value="Winged helix-like DNA-binding domain superfamily/Winged helix DNA-binding domain"/>
    <property type="match status" value="2"/>
</dbReference>
<evidence type="ECO:0000256" key="2">
    <source>
        <dbReference type="ARBA" id="ARBA00022448"/>
    </source>
</evidence>
<evidence type="ECO:0000256" key="7">
    <source>
        <dbReference type="SAM" id="MobiDB-lite"/>
    </source>
</evidence>
<feature type="compositionally biased region" description="Polar residues" evidence="7">
    <location>
        <begin position="308"/>
        <end position="322"/>
    </location>
</feature>
<sequence length="584" mass="64333">MFLHQIDLTTALRPYLLPGEALIFVQDGVGLYEGKYKIPQYQNGHAYLTSHRVCYVDNEDPRQNAVGVDLKDVEKTEFYAGFLKSSGKVTLTPAANKRGSMQPRGQSPQIATGAGRRESSSHSVAPSPAPRTSATWVCVICTFSNLIPQGFDPASANSRTYLPPCESCGIKPELIHVVKAAIQAYRQSAASSDQSNDVQSPSSNTKKQTTKIICPRCTFANHLSMRQCEICDTSLATAPDPRLDLTRHEIRAASPGPALVNLSLNDESIKCIKLSFRVGGEKVFFERINTAMQQRKWLLHGAPPIPQPNEQSANGDNSSASDQKVRKLVGIAGLELREQTQRKNNELIIGNAFEDLEALITSAKDIIALAESFSSTAKADGSVSAEADSLVSQSVSQSLGLITTKDMLGSDSLYISELSRNLAEFLTDDTKGVLKKEGGIISLVDLWSVFNQARNGVELVSPVDFEHAARMWEQLKLPVRLRRFKSGLLVVQGSDRTDEKTIASIMSWLKDLHEFPPEEPVPWDWRTYGRGVTVQETAVRFGWSMGVTTEELEMAEEKGVLCRDQGLDGIRFWENFITEDPPQV</sequence>
<dbReference type="GO" id="GO:0000814">
    <property type="term" value="C:ESCRT II complex"/>
    <property type="evidence" value="ECO:0007669"/>
    <property type="project" value="UniProtKB-UniRule"/>
</dbReference>
<dbReference type="InterPro" id="IPR036388">
    <property type="entry name" value="WH-like_DNA-bd_sf"/>
</dbReference>
<keyword evidence="3 6" id="KW-0967">Endosome</keyword>
<keyword evidence="2 6" id="KW-0813">Transport</keyword>
<dbReference type="InterPro" id="IPR021648">
    <property type="entry name" value="GLUE_dom"/>
</dbReference>
<evidence type="ECO:0000259" key="8">
    <source>
        <dbReference type="PROSITE" id="PS51495"/>
    </source>
</evidence>
<keyword evidence="5" id="KW-0175">Coiled coil</keyword>
<evidence type="ECO:0000313" key="9">
    <source>
        <dbReference type="EMBL" id="KAF2663739.1"/>
    </source>
</evidence>
<feature type="domain" description="GLUE N-terminal" evidence="8">
    <location>
        <begin position="6"/>
        <end position="304"/>
    </location>
</feature>
<evidence type="ECO:0000256" key="6">
    <source>
        <dbReference type="RuleBase" id="RU367095"/>
    </source>
</evidence>
<keyword evidence="6" id="KW-0963">Cytoplasm</keyword>
<dbReference type="Gene3D" id="2.30.30.380">
    <property type="entry name" value="Zn-finger domain of Sec23/24"/>
    <property type="match status" value="1"/>
</dbReference>
<dbReference type="Pfam" id="PF16988">
    <property type="entry name" value="Vps36-NZF-N"/>
    <property type="match status" value="1"/>
</dbReference>
<name>A0A6A6TUJ0_9PEZI</name>
<dbReference type="GO" id="GO:0031902">
    <property type="term" value="C:late endosome membrane"/>
    <property type="evidence" value="ECO:0007669"/>
    <property type="project" value="UniProtKB-UniRule"/>
</dbReference>
<dbReference type="PANTHER" id="PTHR13128">
    <property type="entry name" value="VACUOLAR PROTEIN-SORTING-ASSOCIATED PROTEIN 36"/>
    <property type="match status" value="1"/>
</dbReference>
<dbReference type="InterPro" id="IPR031558">
    <property type="entry name" value="Vps36-NZF-N"/>
</dbReference>
<dbReference type="SUPFAM" id="SSF90209">
    <property type="entry name" value="Ran binding protein zinc finger-like"/>
    <property type="match status" value="1"/>
</dbReference>
<evidence type="ECO:0000313" key="10">
    <source>
        <dbReference type="Proteomes" id="UP000799302"/>
    </source>
</evidence>
<dbReference type="FunFam" id="1.10.10.10:FF:000165">
    <property type="entry name" value="Vacuolar protein sorting protein (Vps36)"/>
    <property type="match status" value="1"/>
</dbReference>
<dbReference type="GO" id="GO:0043130">
    <property type="term" value="F:ubiquitin binding"/>
    <property type="evidence" value="ECO:0007669"/>
    <property type="project" value="UniProtKB-UniRule"/>
</dbReference>
<dbReference type="EMBL" id="MU004244">
    <property type="protein sequence ID" value="KAF2663739.1"/>
    <property type="molecule type" value="Genomic_DNA"/>
</dbReference>
<comment type="function">
    <text evidence="6">Component of the ESCRT-II complex (endosomal sorting complex required for transport II), which is required for multivesicular body (MVB) formation and sorting of endosomal cargo proteins into MVBs.</text>
</comment>
<dbReference type="SUPFAM" id="SSF50729">
    <property type="entry name" value="PH domain-like"/>
    <property type="match status" value="1"/>
</dbReference>
<dbReference type="InterPro" id="IPR011993">
    <property type="entry name" value="PH-like_dom_sf"/>
</dbReference>
<gene>
    <name evidence="9" type="ORF">BT63DRAFT_460860</name>
</gene>
<dbReference type="InterPro" id="IPR036443">
    <property type="entry name" value="Znf_RanBP2_sf"/>
</dbReference>
<organism evidence="9 10">
    <name type="scientific">Microthyrium microscopicum</name>
    <dbReference type="NCBI Taxonomy" id="703497"/>
    <lineage>
        <taxon>Eukaryota</taxon>
        <taxon>Fungi</taxon>
        <taxon>Dikarya</taxon>
        <taxon>Ascomycota</taxon>
        <taxon>Pezizomycotina</taxon>
        <taxon>Dothideomycetes</taxon>
        <taxon>Dothideomycetes incertae sedis</taxon>
        <taxon>Microthyriales</taxon>
        <taxon>Microthyriaceae</taxon>
        <taxon>Microthyrium</taxon>
    </lineage>
</organism>
<accession>A0A6A6TUJ0</accession>
<reference evidence="9" key="1">
    <citation type="journal article" date="2020" name="Stud. Mycol.">
        <title>101 Dothideomycetes genomes: a test case for predicting lifestyles and emergence of pathogens.</title>
        <authorList>
            <person name="Haridas S."/>
            <person name="Albert R."/>
            <person name="Binder M."/>
            <person name="Bloem J."/>
            <person name="Labutti K."/>
            <person name="Salamov A."/>
            <person name="Andreopoulos B."/>
            <person name="Baker S."/>
            <person name="Barry K."/>
            <person name="Bills G."/>
            <person name="Bluhm B."/>
            <person name="Cannon C."/>
            <person name="Castanera R."/>
            <person name="Culley D."/>
            <person name="Daum C."/>
            <person name="Ezra D."/>
            <person name="Gonzalez J."/>
            <person name="Henrissat B."/>
            <person name="Kuo A."/>
            <person name="Liang C."/>
            <person name="Lipzen A."/>
            <person name="Lutzoni F."/>
            <person name="Magnuson J."/>
            <person name="Mondo S."/>
            <person name="Nolan M."/>
            <person name="Ohm R."/>
            <person name="Pangilinan J."/>
            <person name="Park H.-J."/>
            <person name="Ramirez L."/>
            <person name="Alfaro M."/>
            <person name="Sun H."/>
            <person name="Tritt A."/>
            <person name="Yoshinaga Y."/>
            <person name="Zwiers L.-H."/>
            <person name="Turgeon B."/>
            <person name="Goodwin S."/>
            <person name="Spatafora J."/>
            <person name="Crous P."/>
            <person name="Grigoriev I."/>
        </authorList>
    </citation>
    <scope>NUCLEOTIDE SEQUENCE</scope>
    <source>
        <strain evidence="9">CBS 115976</strain>
    </source>
</reference>
<comment type="similarity">
    <text evidence="1 6">Belongs to the VPS36 family.</text>
</comment>
<feature type="region of interest" description="Disordered" evidence="7">
    <location>
        <begin position="300"/>
        <end position="322"/>
    </location>
</feature>
<keyword evidence="4 6" id="KW-0653">Protein transport</keyword>
<dbReference type="FunFam" id="1.10.10.10:FF:000527">
    <property type="entry name" value="Vacuolar protein sorting protein (Vps36), putative"/>
    <property type="match status" value="1"/>
</dbReference>
<evidence type="ECO:0000256" key="1">
    <source>
        <dbReference type="ARBA" id="ARBA00009697"/>
    </source>
</evidence>
<keyword evidence="10" id="KW-1185">Reference proteome</keyword>
<proteinExistence type="inferred from homology"/>
<dbReference type="GO" id="GO:0043328">
    <property type="term" value="P:protein transport to vacuole involved in ubiquitin-dependent protein catabolic process via the multivesicular body sorting pathway"/>
    <property type="evidence" value="ECO:0007669"/>
    <property type="project" value="UniProtKB-UniRule"/>
</dbReference>
<comment type="subunit">
    <text evidence="6">Component of the endosomal sorting complex required for transport II (ESCRT-II).</text>
</comment>
<dbReference type="SUPFAM" id="SSF46785">
    <property type="entry name" value="Winged helix' DNA-binding domain"/>
    <property type="match status" value="1"/>
</dbReference>
<evidence type="ECO:0000256" key="4">
    <source>
        <dbReference type="ARBA" id="ARBA00022927"/>
    </source>
</evidence>
<dbReference type="InterPro" id="IPR037855">
    <property type="entry name" value="Vps36"/>
</dbReference>
<dbReference type="OrthoDB" id="271448at2759"/>
<evidence type="ECO:0000256" key="3">
    <source>
        <dbReference type="ARBA" id="ARBA00022753"/>
    </source>
</evidence>
<protein>
    <recommendedName>
        <fullName evidence="6">Vacuolar protein-sorting-associated protein 36</fullName>
    </recommendedName>
    <alternativeName>
        <fullName evidence="6">ESCRT-II complex subunit VPS36</fullName>
    </alternativeName>
</protein>
<evidence type="ECO:0000256" key="5">
    <source>
        <dbReference type="ARBA" id="ARBA00023054"/>
    </source>
</evidence>
<dbReference type="PROSITE" id="PS51495">
    <property type="entry name" value="GLUE"/>
    <property type="match status" value="1"/>
</dbReference>